<feature type="compositionally biased region" description="Basic and acidic residues" evidence="2">
    <location>
        <begin position="157"/>
        <end position="167"/>
    </location>
</feature>
<dbReference type="Proteomes" id="UP000221165">
    <property type="component" value="Unassembled WGS sequence"/>
</dbReference>
<feature type="region of interest" description="Disordered" evidence="2">
    <location>
        <begin position="98"/>
        <end position="181"/>
    </location>
</feature>
<dbReference type="GO" id="GO:0032040">
    <property type="term" value="C:small-subunit processome"/>
    <property type="evidence" value="ECO:0007669"/>
    <property type="project" value="InterPro"/>
</dbReference>
<dbReference type="RefSeq" id="XP_067923515.1">
    <property type="nucleotide sequence ID" value="XM_068064506.1"/>
</dbReference>
<dbReference type="EMBL" id="MIGC01001996">
    <property type="protein sequence ID" value="PHJ21836.1"/>
    <property type="molecule type" value="Genomic_DNA"/>
</dbReference>
<organism evidence="3 4">
    <name type="scientific">Cystoisospora suis</name>
    <dbReference type="NCBI Taxonomy" id="483139"/>
    <lineage>
        <taxon>Eukaryota</taxon>
        <taxon>Sar</taxon>
        <taxon>Alveolata</taxon>
        <taxon>Apicomplexa</taxon>
        <taxon>Conoidasida</taxon>
        <taxon>Coccidia</taxon>
        <taxon>Eucoccidiorida</taxon>
        <taxon>Eimeriorina</taxon>
        <taxon>Sarcocystidae</taxon>
        <taxon>Cystoisospora</taxon>
    </lineage>
</organism>
<evidence type="ECO:0000256" key="2">
    <source>
        <dbReference type="SAM" id="MobiDB-lite"/>
    </source>
</evidence>
<feature type="compositionally biased region" description="Basic residues" evidence="2">
    <location>
        <begin position="426"/>
        <end position="437"/>
    </location>
</feature>
<keyword evidence="4" id="KW-1185">Reference proteome</keyword>
<protein>
    <submittedName>
        <fullName evidence="3">U3 related</fullName>
    </submittedName>
</protein>
<dbReference type="Gene3D" id="3.40.50.1010">
    <property type="entry name" value="5'-nuclease"/>
    <property type="match status" value="2"/>
</dbReference>
<evidence type="ECO:0000313" key="3">
    <source>
        <dbReference type="EMBL" id="PHJ21836.1"/>
    </source>
</evidence>
<feature type="compositionally biased region" description="Polar residues" evidence="2">
    <location>
        <begin position="216"/>
        <end position="228"/>
    </location>
</feature>
<comment type="caution">
    <text evidence="3">The sequence shown here is derived from an EMBL/GenBank/DDBJ whole genome shotgun (WGS) entry which is preliminary data.</text>
</comment>
<evidence type="ECO:0000256" key="1">
    <source>
        <dbReference type="ARBA" id="ARBA00023242"/>
    </source>
</evidence>
<name>A0A2C6L261_9APIC</name>
<feature type="region of interest" description="Disordered" evidence="2">
    <location>
        <begin position="369"/>
        <end position="447"/>
    </location>
</feature>
<accession>A0A2C6L261</accession>
<reference evidence="3 4" key="1">
    <citation type="journal article" date="2017" name="Int. J. Parasitol.">
        <title>The genome of the protozoan parasite Cystoisospora suis and a reverse vaccinology approach to identify vaccine candidates.</title>
        <authorList>
            <person name="Palmieri N."/>
            <person name="Shrestha A."/>
            <person name="Ruttkowski B."/>
            <person name="Beck T."/>
            <person name="Vogl C."/>
            <person name="Tomley F."/>
            <person name="Blake D.P."/>
            <person name="Joachim A."/>
        </authorList>
    </citation>
    <scope>NUCLEOTIDE SEQUENCE [LARGE SCALE GENOMIC DNA]</scope>
    <source>
        <strain evidence="3 4">Wien I</strain>
    </source>
</reference>
<dbReference type="VEuPathDB" id="ToxoDB:CSUI_004313"/>
<feature type="compositionally biased region" description="Low complexity" evidence="2">
    <location>
        <begin position="141"/>
        <end position="151"/>
    </location>
</feature>
<feature type="region of interest" description="Disordered" evidence="2">
    <location>
        <begin position="205"/>
        <end position="277"/>
    </location>
</feature>
<dbReference type="OrthoDB" id="25675at2759"/>
<dbReference type="GeneID" id="94427717"/>
<dbReference type="PANTHER" id="PTHR12416">
    <property type="entry name" value="RRNA-PROCESSING PROTEIN UTP23 HOMOLOG"/>
    <property type="match status" value="1"/>
</dbReference>
<dbReference type="AlphaFoldDB" id="A0A2C6L261"/>
<gene>
    <name evidence="3" type="ORF">CSUI_004313</name>
</gene>
<evidence type="ECO:0000313" key="4">
    <source>
        <dbReference type="Proteomes" id="UP000221165"/>
    </source>
</evidence>
<proteinExistence type="predicted"/>
<sequence>MRITRRKQFKKIMNFYSVGFGFREPFKVLVDGTFMMAALRQKIHLSEKLPLLLGGQCSIMVTPCIVDELRQLPMEKIAGAVAAMKRFRRFKCGHDQDSATSRLAVESREGEDEIQDGPEQEDQNGGARGDEEEEEKIQKKSPSAVAASPSSFDSEDDTRARPDKDIPSHSSSENDAEGHRAGDTKVLEKFCFHPGIQAFREHQQYEAGEGVKPSRSGRNNTFLHSSMRSPFKGHNGSKPSVADTSSSSLQRERGKKRESRRSDGHVSSSSSSSEAPVLVAAKGPDACRCICRVIGHKNLSKFCVATQDSTLREKLRQIPGVPLIFIYKGGILQLEPPTHFSKDCHQKQEIKKLKMGKAERRLFHETRRRVKRENGGGVLVRPGLGGLKREEKSKKKNKRKGVNPLSCKKPKKSELAGTVKSPHGATGKKRTRSRRGTKVSGGEQRND</sequence>
<keyword evidence="1" id="KW-0539">Nucleus</keyword>
<dbReference type="InterPro" id="IPR006984">
    <property type="entry name" value="Fcf1/UTP23"/>
</dbReference>
<feature type="compositionally biased region" description="Low complexity" evidence="2">
    <location>
        <begin position="438"/>
        <end position="447"/>
    </location>
</feature>
<dbReference type="Pfam" id="PF04900">
    <property type="entry name" value="Fcf1"/>
    <property type="match status" value="2"/>
</dbReference>
<feature type="compositionally biased region" description="Gly residues" evidence="2">
    <location>
        <begin position="375"/>
        <end position="386"/>
    </location>
</feature>
<feature type="compositionally biased region" description="Acidic residues" evidence="2">
    <location>
        <begin position="109"/>
        <end position="122"/>
    </location>
</feature>